<sequence length="86" mass="9563">MQMAVSILSPVNIQILMPALRRSSSEVSRTTAAIFSIRSVTVILARWYSRSKSASCSLLRTFFATTNEKQPSLAMFEHSSSSQSLY</sequence>
<dbReference type="Proteomes" id="UP000887563">
    <property type="component" value="Unplaced"/>
</dbReference>
<protein>
    <submittedName>
        <fullName evidence="2">Candidate secreted effector</fullName>
    </submittedName>
</protein>
<dbReference type="AlphaFoldDB" id="A0A914LAB8"/>
<keyword evidence="1" id="KW-1185">Reference proteome</keyword>
<organism evidence="1 2">
    <name type="scientific">Meloidogyne incognita</name>
    <name type="common">Southern root-knot nematode worm</name>
    <name type="synonym">Oxyuris incognita</name>
    <dbReference type="NCBI Taxonomy" id="6306"/>
    <lineage>
        <taxon>Eukaryota</taxon>
        <taxon>Metazoa</taxon>
        <taxon>Ecdysozoa</taxon>
        <taxon>Nematoda</taxon>
        <taxon>Chromadorea</taxon>
        <taxon>Rhabditida</taxon>
        <taxon>Tylenchina</taxon>
        <taxon>Tylenchomorpha</taxon>
        <taxon>Tylenchoidea</taxon>
        <taxon>Meloidogynidae</taxon>
        <taxon>Meloidogyninae</taxon>
        <taxon>Meloidogyne</taxon>
        <taxon>Meloidogyne incognita group</taxon>
    </lineage>
</organism>
<accession>A0A914LAB8</accession>
<proteinExistence type="predicted"/>
<dbReference type="WBParaSite" id="Minc3s00357g10907">
    <property type="protein sequence ID" value="Minc3s00357g10907"/>
    <property type="gene ID" value="Minc3s00357g10907"/>
</dbReference>
<name>A0A914LAB8_MELIC</name>
<evidence type="ECO:0000313" key="1">
    <source>
        <dbReference type="Proteomes" id="UP000887563"/>
    </source>
</evidence>
<reference evidence="2" key="1">
    <citation type="submission" date="2022-11" db="UniProtKB">
        <authorList>
            <consortium name="WormBaseParasite"/>
        </authorList>
    </citation>
    <scope>IDENTIFICATION</scope>
</reference>
<evidence type="ECO:0000313" key="2">
    <source>
        <dbReference type="WBParaSite" id="Minc3s00357g10907"/>
    </source>
</evidence>